<keyword evidence="1" id="KW-0472">Membrane</keyword>
<feature type="transmembrane region" description="Helical" evidence="1">
    <location>
        <begin position="40"/>
        <end position="59"/>
    </location>
</feature>
<feature type="transmembrane region" description="Helical" evidence="1">
    <location>
        <begin position="160"/>
        <end position="178"/>
    </location>
</feature>
<protein>
    <submittedName>
        <fullName evidence="2">Uncharacterized protein</fullName>
    </submittedName>
</protein>
<feature type="transmembrane region" description="Helical" evidence="1">
    <location>
        <begin position="121"/>
        <end position="140"/>
    </location>
</feature>
<keyword evidence="1" id="KW-1133">Transmembrane helix</keyword>
<gene>
    <name evidence="2" type="ORF">METZ01_LOCUS287385</name>
</gene>
<evidence type="ECO:0000256" key="1">
    <source>
        <dbReference type="SAM" id="Phobius"/>
    </source>
</evidence>
<reference evidence="2" key="1">
    <citation type="submission" date="2018-05" db="EMBL/GenBank/DDBJ databases">
        <authorList>
            <person name="Lanie J.A."/>
            <person name="Ng W.-L."/>
            <person name="Kazmierczak K.M."/>
            <person name="Andrzejewski T.M."/>
            <person name="Davidsen T.M."/>
            <person name="Wayne K.J."/>
            <person name="Tettelin H."/>
            <person name="Glass J.I."/>
            <person name="Rusch D."/>
            <person name="Podicherti R."/>
            <person name="Tsui H.-C.T."/>
            <person name="Winkler M.E."/>
        </authorList>
    </citation>
    <scope>NUCLEOTIDE SEQUENCE</scope>
</reference>
<evidence type="ECO:0000313" key="2">
    <source>
        <dbReference type="EMBL" id="SVC34531.1"/>
    </source>
</evidence>
<sequence length="179" mass="20120">MNLFFHTLFTGCSLVALGVYLAWRSAITERAVKSFPRSKIAAIVTMTIAAAWFLYRHILHLSEADFGEHKVLIAIITVVILVMSFKFLPDFLAVRGAAILVLFYSREALDAAFMQEPESRLFMVSIVYIGIAIALYLGAWPYRLRDFLNWLYVSGRRPRILGVSMAAYGILLGALAFGY</sequence>
<accession>A0A382LI25</accession>
<organism evidence="2">
    <name type="scientific">marine metagenome</name>
    <dbReference type="NCBI Taxonomy" id="408172"/>
    <lineage>
        <taxon>unclassified sequences</taxon>
        <taxon>metagenomes</taxon>
        <taxon>ecological metagenomes</taxon>
    </lineage>
</organism>
<proteinExistence type="predicted"/>
<feature type="transmembrane region" description="Helical" evidence="1">
    <location>
        <begin position="71"/>
        <end position="87"/>
    </location>
</feature>
<keyword evidence="1" id="KW-0812">Transmembrane</keyword>
<name>A0A382LI25_9ZZZZ</name>
<dbReference type="AlphaFoldDB" id="A0A382LI25"/>
<dbReference type="EMBL" id="UINC01086247">
    <property type="protein sequence ID" value="SVC34531.1"/>
    <property type="molecule type" value="Genomic_DNA"/>
</dbReference>